<reference evidence="2" key="1">
    <citation type="submission" date="2014-05" db="EMBL/GenBank/DDBJ databases">
        <authorList>
            <person name="Chronopoulou M."/>
        </authorList>
    </citation>
    <scope>NUCLEOTIDE SEQUENCE</scope>
    <source>
        <tissue evidence="2">Whole organism</tissue>
    </source>
</reference>
<protein>
    <submittedName>
        <fullName evidence="2">Uncharacterized protein</fullName>
    </submittedName>
</protein>
<dbReference type="EMBL" id="HACA01023900">
    <property type="protein sequence ID" value="CDW41261.1"/>
    <property type="molecule type" value="Transcribed_RNA"/>
</dbReference>
<organism evidence="2">
    <name type="scientific">Lepeophtheirus salmonis</name>
    <name type="common">Salmon louse</name>
    <name type="synonym">Caligus salmonis</name>
    <dbReference type="NCBI Taxonomy" id="72036"/>
    <lineage>
        <taxon>Eukaryota</taxon>
        <taxon>Metazoa</taxon>
        <taxon>Ecdysozoa</taxon>
        <taxon>Arthropoda</taxon>
        <taxon>Crustacea</taxon>
        <taxon>Multicrustacea</taxon>
        <taxon>Hexanauplia</taxon>
        <taxon>Copepoda</taxon>
        <taxon>Siphonostomatoida</taxon>
        <taxon>Caligidae</taxon>
        <taxon>Lepeophtheirus</taxon>
    </lineage>
</organism>
<evidence type="ECO:0000256" key="1">
    <source>
        <dbReference type="SAM" id="MobiDB-lite"/>
    </source>
</evidence>
<sequence>MNPDQLPGHERGVPAHTSKKAQKGLKDNLPFCPKKMCVPYSPDANPLDFTFCVNV</sequence>
<accession>A0A0K2UU70</accession>
<dbReference type="AlphaFoldDB" id="A0A0K2UU70"/>
<proteinExistence type="predicted"/>
<name>A0A0K2UU70_LEPSM</name>
<evidence type="ECO:0000313" key="2">
    <source>
        <dbReference type="EMBL" id="CDW41261.1"/>
    </source>
</evidence>
<feature type="region of interest" description="Disordered" evidence="1">
    <location>
        <begin position="1"/>
        <end position="26"/>
    </location>
</feature>